<dbReference type="Proteomes" id="UP000007110">
    <property type="component" value="Unassembled WGS sequence"/>
</dbReference>
<dbReference type="InterPro" id="IPR002698">
    <property type="entry name" value="FTHF_cligase"/>
</dbReference>
<dbReference type="OMA" id="DRIHHIA"/>
<proteinExistence type="predicted"/>
<organism evidence="4 5">
    <name type="scientific">Strongylocentrotus purpuratus</name>
    <name type="common">Purple sea urchin</name>
    <dbReference type="NCBI Taxonomy" id="7668"/>
    <lineage>
        <taxon>Eukaryota</taxon>
        <taxon>Metazoa</taxon>
        <taxon>Echinodermata</taxon>
        <taxon>Eleutherozoa</taxon>
        <taxon>Echinozoa</taxon>
        <taxon>Echinoidea</taxon>
        <taxon>Euechinoidea</taxon>
        <taxon>Echinacea</taxon>
        <taxon>Camarodonta</taxon>
        <taxon>Echinidea</taxon>
        <taxon>Strongylocentrotidae</taxon>
        <taxon>Strongylocentrotus</taxon>
    </lineage>
</organism>
<dbReference type="FunCoup" id="A0A7M7T3H3">
    <property type="interactions" value="227"/>
</dbReference>
<dbReference type="SUPFAM" id="SSF100950">
    <property type="entry name" value="NagB/RpiA/CoA transferase-like"/>
    <property type="match status" value="1"/>
</dbReference>
<evidence type="ECO:0000256" key="3">
    <source>
        <dbReference type="SAM" id="MobiDB-lite"/>
    </source>
</evidence>
<dbReference type="GO" id="GO:0003723">
    <property type="term" value="F:RNA binding"/>
    <property type="evidence" value="ECO:0007669"/>
    <property type="project" value="UniProtKB-KW"/>
</dbReference>
<dbReference type="FunFam" id="3.40.50.10420:FF:000001">
    <property type="entry name" value="Methenyltetrahydrofolate synthase domain-containing protein"/>
    <property type="match status" value="1"/>
</dbReference>
<dbReference type="GO" id="GO:0005737">
    <property type="term" value="C:cytoplasm"/>
    <property type="evidence" value="ECO:0000318"/>
    <property type="project" value="GO_Central"/>
</dbReference>
<dbReference type="OrthoDB" id="433414at2759"/>
<feature type="region of interest" description="Disordered" evidence="3">
    <location>
        <begin position="399"/>
        <end position="468"/>
    </location>
</feature>
<reference evidence="5" key="1">
    <citation type="submission" date="2015-02" db="EMBL/GenBank/DDBJ databases">
        <title>Genome sequencing for Strongylocentrotus purpuratus.</title>
        <authorList>
            <person name="Murali S."/>
            <person name="Liu Y."/>
            <person name="Vee V."/>
            <person name="English A."/>
            <person name="Wang M."/>
            <person name="Skinner E."/>
            <person name="Han Y."/>
            <person name="Muzny D.M."/>
            <person name="Worley K.C."/>
            <person name="Gibbs R.A."/>
        </authorList>
    </citation>
    <scope>NUCLEOTIDE SEQUENCE</scope>
</reference>
<keyword evidence="2" id="KW-0694">RNA-binding</keyword>
<dbReference type="EnsemblMetazoa" id="XM_030995237">
    <property type="protein sequence ID" value="XP_030851097"/>
    <property type="gene ID" value="LOC115918939"/>
</dbReference>
<dbReference type="AlphaFoldDB" id="A0A7M7T3H3"/>
<evidence type="ECO:0000256" key="2">
    <source>
        <dbReference type="ARBA" id="ARBA00022884"/>
    </source>
</evidence>
<dbReference type="Pfam" id="PF01812">
    <property type="entry name" value="5-FTHF_cyc-lig"/>
    <property type="match status" value="1"/>
</dbReference>
<evidence type="ECO:0000313" key="4">
    <source>
        <dbReference type="EnsemblMetazoa" id="XP_030851097"/>
    </source>
</evidence>
<keyword evidence="5" id="KW-1185">Reference proteome</keyword>
<feature type="compositionally biased region" description="Basic and acidic residues" evidence="3">
    <location>
        <begin position="399"/>
        <end position="428"/>
    </location>
</feature>
<dbReference type="RefSeq" id="XP_030851097.1">
    <property type="nucleotide sequence ID" value="XM_030995237.1"/>
</dbReference>
<accession>A0A7M7T3H3</accession>
<dbReference type="PANTHER" id="PTHR13017">
    <property type="entry name" value="5-FORMYLTETRAHYDROFOLATE CYCLO-LIGASE-RELATED"/>
    <property type="match status" value="1"/>
</dbReference>
<feature type="region of interest" description="Disordered" evidence="3">
    <location>
        <begin position="297"/>
        <end position="355"/>
    </location>
</feature>
<protein>
    <recommendedName>
        <fullName evidence="1">Methenyltetrahydrofolate synthase domain-containing protein</fullName>
    </recommendedName>
</protein>
<dbReference type="Gene3D" id="3.40.50.10420">
    <property type="entry name" value="NagB/RpiA/CoA transferase-like"/>
    <property type="match status" value="1"/>
</dbReference>
<reference evidence="4" key="2">
    <citation type="submission" date="2021-01" db="UniProtKB">
        <authorList>
            <consortium name="EnsemblMetazoa"/>
        </authorList>
    </citation>
    <scope>IDENTIFICATION</scope>
</reference>
<sequence>MDLYSSKESIRTMVWDYLEEHDLAEFPRPVHHRIPNFKGAAEACNRLGSMEIFQKAKTIKVNPDKPQQQARFLALEAHKTLLVPTPRLRTGLFNRITPPPGANKKMLRTCSSSQGVRQYSSPVGLDAEVKVDLVLIGSVAVSPKGYRIGKGEGYADMEFAMMSSMGAVNQNTAVITTVHDCQVKDDLPEYIFGEHDLGVDFVVTPTRTIRCENKRARPKGISWELLTQEKFSKIPVLTMLRRREAEMGIDVRLKEERQGCLDSSTAVSSKDFYNSKEKRVGSLDSSTAASLKDFRKSKEERGGNLDSSTAVSSKDFRKSKEERGVNLDSSTAVSSKDFRNSKEERGGSLDSSTAVSSKDLYHDNLYPAKVCGKNPGAHSTELGQRGRDVAGCGISTTAERHSQGIRKDMMNPKEPESHRSEHINETGRDAMYQRTDMKGQSANSGQRSKVNKSGSSRRRDLAGMFAWN</sequence>
<name>A0A7M7T3H3_STRPU</name>
<dbReference type="InParanoid" id="A0A7M7T3H3"/>
<evidence type="ECO:0000256" key="1">
    <source>
        <dbReference type="ARBA" id="ARBA00015518"/>
    </source>
</evidence>
<dbReference type="InterPro" id="IPR024185">
    <property type="entry name" value="FTHF_cligase-like_sf"/>
</dbReference>
<dbReference type="KEGG" id="spu:115918939"/>
<feature type="compositionally biased region" description="Basic and acidic residues" evidence="3">
    <location>
        <begin position="336"/>
        <end position="347"/>
    </location>
</feature>
<evidence type="ECO:0000313" key="5">
    <source>
        <dbReference type="Proteomes" id="UP000007110"/>
    </source>
</evidence>
<dbReference type="InterPro" id="IPR037171">
    <property type="entry name" value="NagB/RpiA_transferase-like"/>
</dbReference>
<feature type="compositionally biased region" description="Basic and acidic residues" evidence="3">
    <location>
        <begin position="314"/>
        <end position="325"/>
    </location>
</feature>
<feature type="compositionally biased region" description="Polar residues" evidence="3">
    <location>
        <begin position="438"/>
        <end position="454"/>
    </location>
</feature>
<dbReference type="GeneID" id="115918939"/>
<dbReference type="PANTHER" id="PTHR13017:SF0">
    <property type="entry name" value="METHENYLTETRAHYDROFOLATE SYNTHASE DOMAIN-CONTAINING PROTEIN"/>
    <property type="match status" value="1"/>
</dbReference>